<accession>A0A835LZ64</accession>
<reference evidence="4 5" key="1">
    <citation type="submission" date="2020-10" db="EMBL/GenBank/DDBJ databases">
        <title>The Coptis chinensis genome and diversification of protoberbering-type alkaloids.</title>
        <authorList>
            <person name="Wang B."/>
            <person name="Shu S."/>
            <person name="Song C."/>
            <person name="Liu Y."/>
        </authorList>
    </citation>
    <scope>NUCLEOTIDE SEQUENCE [LARGE SCALE GENOMIC DNA]</scope>
    <source>
        <strain evidence="4">HL-2020</strain>
        <tissue evidence="4">Leaf</tissue>
    </source>
</reference>
<keyword evidence="5" id="KW-1185">Reference proteome</keyword>
<organism evidence="4 5">
    <name type="scientific">Coptis chinensis</name>
    <dbReference type="NCBI Taxonomy" id="261450"/>
    <lineage>
        <taxon>Eukaryota</taxon>
        <taxon>Viridiplantae</taxon>
        <taxon>Streptophyta</taxon>
        <taxon>Embryophyta</taxon>
        <taxon>Tracheophyta</taxon>
        <taxon>Spermatophyta</taxon>
        <taxon>Magnoliopsida</taxon>
        <taxon>Ranunculales</taxon>
        <taxon>Ranunculaceae</taxon>
        <taxon>Coptidoideae</taxon>
        <taxon>Coptis</taxon>
    </lineage>
</organism>
<evidence type="ECO:0000259" key="3">
    <source>
        <dbReference type="Pfam" id="PF14380"/>
    </source>
</evidence>
<dbReference type="Gene3D" id="1.10.510.10">
    <property type="entry name" value="Transferase(Phosphotransferase) domain 1"/>
    <property type="match status" value="1"/>
</dbReference>
<proteinExistence type="predicted"/>
<keyword evidence="2" id="KW-0732">Signal</keyword>
<dbReference type="Pfam" id="PF14380">
    <property type="entry name" value="WAK_assoc"/>
    <property type="match status" value="1"/>
</dbReference>
<dbReference type="AlphaFoldDB" id="A0A835LZ64"/>
<evidence type="ECO:0000313" key="4">
    <source>
        <dbReference type="EMBL" id="KAF9610417.1"/>
    </source>
</evidence>
<feature type="signal peptide" evidence="2">
    <location>
        <begin position="1"/>
        <end position="27"/>
    </location>
</feature>
<dbReference type="OrthoDB" id="1910087at2759"/>
<feature type="domain" description="Wall-associated receptor kinase C-terminal" evidence="3">
    <location>
        <begin position="202"/>
        <end position="250"/>
    </location>
</feature>
<dbReference type="EMBL" id="JADFTS010000004">
    <property type="protein sequence ID" value="KAF9610417.1"/>
    <property type="molecule type" value="Genomic_DNA"/>
</dbReference>
<name>A0A835LZ64_9MAGN</name>
<evidence type="ECO:0000256" key="2">
    <source>
        <dbReference type="SAM" id="SignalP"/>
    </source>
</evidence>
<feature type="chain" id="PRO_5032477322" description="Wall-associated receptor kinase C-terminal domain-containing protein" evidence="2">
    <location>
        <begin position="28"/>
        <end position="392"/>
    </location>
</feature>
<dbReference type="PANTHER" id="PTHR33138">
    <property type="entry name" value="OS01G0690200 PROTEIN"/>
    <property type="match status" value="1"/>
</dbReference>
<keyword evidence="1" id="KW-0325">Glycoprotein</keyword>
<dbReference type="InterPro" id="IPR032872">
    <property type="entry name" value="WAK_assoc_C"/>
</dbReference>
<dbReference type="Proteomes" id="UP000631114">
    <property type="component" value="Unassembled WGS sequence"/>
</dbReference>
<comment type="caution">
    <text evidence="4">The sequence shown here is derived from an EMBL/GenBank/DDBJ whole genome shotgun (WGS) entry which is preliminary data.</text>
</comment>
<dbReference type="PANTHER" id="PTHR33138:SF54">
    <property type="entry name" value="OS01G0690900 PROTEIN"/>
    <property type="match status" value="1"/>
</dbReference>
<sequence length="392" mass="43220">MAHIQNLRNLSILYFLFTTFLISSVVSQETPTSTDPSYYYNLCAPSTCSNLSLPYPFTLPTLCHPSPLQTLCPTNQSLLLTSPQSTETFRVLSINFTDPTITTLFIASDALFTCGAQVSRPYYKLETSFFSLPFNYDIGSHLNCTVPIPSNNAIPGLQNATCLGCNGQDPFNVCYYAPGFDVKYPNCETFHLFTPGDSLNPSSVKDLRTYLQSGFQLRFTKPSECRGCEVSGGRCGIQPSSKSFVCFCPNRVHSFNCSDGMVEDLSTWMSRSGKAGSGPSKAVIAAAISASTSLVILIALVDEFPIMTRRWDGDDSFEIDGDEQNRNEEDEKAVKRMCLVGLWCIQHIPSNRPSMDKIVQMLEGHVEIGIPPYPFPHEAAKIYEGTSQDVPA</sequence>
<evidence type="ECO:0000313" key="5">
    <source>
        <dbReference type="Proteomes" id="UP000631114"/>
    </source>
</evidence>
<protein>
    <recommendedName>
        <fullName evidence="3">Wall-associated receptor kinase C-terminal domain-containing protein</fullName>
    </recommendedName>
</protein>
<gene>
    <name evidence="4" type="ORF">IFM89_022328</name>
</gene>
<evidence type="ECO:0000256" key="1">
    <source>
        <dbReference type="ARBA" id="ARBA00023180"/>
    </source>
</evidence>